<dbReference type="Proteomes" id="UP000887574">
    <property type="component" value="Unplaced"/>
</dbReference>
<evidence type="ECO:0000259" key="1">
    <source>
        <dbReference type="Pfam" id="PF25096"/>
    </source>
</evidence>
<proteinExistence type="predicted"/>
<accession>A0A915DAS1</accession>
<dbReference type="InterPro" id="IPR056710">
    <property type="entry name" value="DUF7808"/>
</dbReference>
<organism evidence="2 3">
    <name type="scientific">Ditylenchus dipsaci</name>
    <dbReference type="NCBI Taxonomy" id="166011"/>
    <lineage>
        <taxon>Eukaryota</taxon>
        <taxon>Metazoa</taxon>
        <taxon>Ecdysozoa</taxon>
        <taxon>Nematoda</taxon>
        <taxon>Chromadorea</taxon>
        <taxon>Rhabditida</taxon>
        <taxon>Tylenchina</taxon>
        <taxon>Tylenchomorpha</taxon>
        <taxon>Sphaerularioidea</taxon>
        <taxon>Anguinidae</taxon>
        <taxon>Anguininae</taxon>
        <taxon>Ditylenchus</taxon>
    </lineage>
</organism>
<evidence type="ECO:0000313" key="3">
    <source>
        <dbReference type="WBParaSite" id="jg17901"/>
    </source>
</evidence>
<keyword evidence="2" id="KW-1185">Reference proteome</keyword>
<reference evidence="3" key="1">
    <citation type="submission" date="2022-11" db="UniProtKB">
        <authorList>
            <consortium name="WormBaseParasite"/>
        </authorList>
    </citation>
    <scope>IDENTIFICATION</scope>
</reference>
<dbReference type="Pfam" id="PF25096">
    <property type="entry name" value="DUF7808"/>
    <property type="match status" value="1"/>
</dbReference>
<dbReference type="AlphaFoldDB" id="A0A915DAS1"/>
<evidence type="ECO:0000313" key="2">
    <source>
        <dbReference type="Proteomes" id="UP000887574"/>
    </source>
</evidence>
<name>A0A915DAS1_9BILA</name>
<feature type="domain" description="DUF7808" evidence="1">
    <location>
        <begin position="13"/>
        <end position="81"/>
    </location>
</feature>
<protein>
    <recommendedName>
        <fullName evidence="1">DUF7808 domain-containing protein</fullName>
    </recommendedName>
</protein>
<sequence>MRRLCKDAKFKSPLHCKNSTNDTVIVAKTFDQQQMHTVLDYGLTSKSDDVYLWRKGLCLNESVEFEIRCTFAVEPWNCAADKVPFTLI</sequence>
<dbReference type="WBParaSite" id="jg17901">
    <property type="protein sequence ID" value="jg17901"/>
    <property type="gene ID" value="jg17901"/>
</dbReference>